<comment type="caution">
    <text evidence="9">The sequence shown here is derived from an EMBL/GenBank/DDBJ whole genome shotgun (WGS) entry which is preliminary data.</text>
</comment>
<dbReference type="AlphaFoldDB" id="A0AA36CEY9"/>
<organism evidence="9 10">
    <name type="scientific">Mesorhabditis spiculigera</name>
    <dbReference type="NCBI Taxonomy" id="96644"/>
    <lineage>
        <taxon>Eukaryota</taxon>
        <taxon>Metazoa</taxon>
        <taxon>Ecdysozoa</taxon>
        <taxon>Nematoda</taxon>
        <taxon>Chromadorea</taxon>
        <taxon>Rhabditida</taxon>
        <taxon>Rhabditina</taxon>
        <taxon>Rhabditomorpha</taxon>
        <taxon>Rhabditoidea</taxon>
        <taxon>Rhabditidae</taxon>
        <taxon>Mesorhabditinae</taxon>
        <taxon>Mesorhabditis</taxon>
    </lineage>
</organism>
<keyword evidence="10" id="KW-1185">Reference proteome</keyword>
<feature type="repeat" description="ANK" evidence="7">
    <location>
        <begin position="42"/>
        <end position="74"/>
    </location>
</feature>
<dbReference type="InterPro" id="IPR055285">
    <property type="entry name" value="ANKRD13_C"/>
</dbReference>
<dbReference type="PROSITE" id="PS50088">
    <property type="entry name" value="ANK_REPEAT"/>
    <property type="match status" value="1"/>
</dbReference>
<evidence type="ECO:0000256" key="2">
    <source>
        <dbReference type="ARBA" id="ARBA00004603"/>
    </source>
</evidence>
<dbReference type="SMART" id="SM00726">
    <property type="entry name" value="UIM"/>
    <property type="match status" value="3"/>
</dbReference>
<dbReference type="InterPro" id="IPR002110">
    <property type="entry name" value="Ankyrin_rpt"/>
</dbReference>
<dbReference type="Proteomes" id="UP001177023">
    <property type="component" value="Unassembled WGS sequence"/>
</dbReference>
<gene>
    <name evidence="9" type="ORF">MSPICULIGERA_LOCUS6310</name>
</gene>
<dbReference type="Pfam" id="PF12796">
    <property type="entry name" value="Ank_2"/>
    <property type="match status" value="1"/>
</dbReference>
<evidence type="ECO:0000256" key="6">
    <source>
        <dbReference type="ARBA" id="ARBA00024956"/>
    </source>
</evidence>
<dbReference type="GO" id="GO:0005770">
    <property type="term" value="C:late endosome"/>
    <property type="evidence" value="ECO:0007669"/>
    <property type="project" value="UniProtKB-SubCell"/>
</dbReference>
<dbReference type="PANTHER" id="PTHR12447">
    <property type="entry name" value="ANKYRIN REPEAT DOMAIN-CONTAINING PROTEIN 13"/>
    <property type="match status" value="1"/>
</dbReference>
<evidence type="ECO:0000256" key="4">
    <source>
        <dbReference type="ARBA" id="ARBA00022737"/>
    </source>
</evidence>
<dbReference type="InterPro" id="IPR003903">
    <property type="entry name" value="UIM_dom"/>
</dbReference>
<evidence type="ECO:0000256" key="5">
    <source>
        <dbReference type="ARBA" id="ARBA00023136"/>
    </source>
</evidence>
<sequence length="619" mass="69051">MSLSDLQREFPIHWAVYGNDLDGLRGVLDANRELDLDMLDCRGRSPLMLAVSLGHTGCAKELLLRGADADSQNKGMWSVSHEAVSSCDPDLIRLVIKHRDHQRSLKASRSMRATLKKLKDTPDFYAEMNWEFSSWVPFVSRMCPSDTYKICKSGSSVRIDTTLVGFEGTSWKRGNQTFIFRLTEQDVPQLIIMDHNAQSATCQSITDDDQLEDYDPPEEAITFRMCEPISTTYIDVDKIGFERSKGGGFFSWIASSERTENVDGYDCKVFNASNVDLVTKQRLEHLSTEDKARLKQESDSHPLSSVLKMVRSETAMESPQSADHLGGITVAEYLDKDFDLQCDIGKAKQICRKSNTFKATLWLAEDYPLQLQEQVIPIVDLMASNSAHFARLNNFIRLQLPAGFPAKIEIPLFHVVSAKITFGNINKPGPYVTPLGEDIGGVVSPVTIEDVVFEVPAGYRSYDENAAAGWWDREPDQRTAPHAPAQRHLYSAEQQEEMLLQLAIQQSLSDSGQGSGAADAGGAVAFPIDQIPFAYNGEDAQLAMAIQESLRLNNGNEGEADQQQQQVVAPFQMLANNALEDDLARALRISQAEDEQRRQQLDSDDEELARILEMSKTIK</sequence>
<dbReference type="SMART" id="SM00248">
    <property type="entry name" value="ANK"/>
    <property type="match status" value="2"/>
</dbReference>
<dbReference type="PROSITE" id="PS50297">
    <property type="entry name" value="ANK_REP_REGION"/>
    <property type="match status" value="1"/>
</dbReference>
<feature type="domain" description="Ankyrin repeat" evidence="8">
    <location>
        <begin position="158"/>
        <end position="460"/>
    </location>
</feature>
<dbReference type="Gene3D" id="1.25.40.20">
    <property type="entry name" value="Ankyrin repeat-containing domain"/>
    <property type="match status" value="1"/>
</dbReference>
<dbReference type="Pfam" id="PF11904">
    <property type="entry name" value="ANKRD13_C"/>
    <property type="match status" value="1"/>
</dbReference>
<keyword evidence="7" id="KW-0040">ANK repeat</keyword>
<dbReference type="SUPFAM" id="SSF48403">
    <property type="entry name" value="Ankyrin repeat"/>
    <property type="match status" value="1"/>
</dbReference>
<evidence type="ECO:0000313" key="9">
    <source>
        <dbReference type="EMBL" id="CAJ0567771.1"/>
    </source>
</evidence>
<keyword evidence="3" id="KW-1003">Cell membrane</keyword>
<evidence type="ECO:0000259" key="8">
    <source>
        <dbReference type="Pfam" id="PF11904"/>
    </source>
</evidence>
<evidence type="ECO:0000313" key="10">
    <source>
        <dbReference type="Proteomes" id="UP001177023"/>
    </source>
</evidence>
<comment type="function">
    <text evidence="6">Ubiquitin-binding protein that specifically recognizes and binds 'Lys-63'-linked ubiquitin. Does not bind 'Lys-48'-linked ubiquitin. Positively regulates the internalization of ligand-activated EGFR by binding to the Ub moiety of ubiquitinated EGFR at the cell membrane.</text>
</comment>
<reference evidence="9" key="1">
    <citation type="submission" date="2023-06" db="EMBL/GenBank/DDBJ databases">
        <authorList>
            <person name="Delattre M."/>
        </authorList>
    </citation>
    <scope>NUCLEOTIDE SEQUENCE</scope>
    <source>
        <strain evidence="9">AF72</strain>
    </source>
</reference>
<evidence type="ECO:0000256" key="1">
    <source>
        <dbReference type="ARBA" id="ARBA00004236"/>
    </source>
</evidence>
<keyword evidence="4" id="KW-0677">Repeat</keyword>
<dbReference type="GO" id="GO:0005886">
    <property type="term" value="C:plasma membrane"/>
    <property type="evidence" value="ECO:0007669"/>
    <property type="project" value="UniProtKB-SubCell"/>
</dbReference>
<evidence type="ECO:0000256" key="7">
    <source>
        <dbReference type="PROSITE-ProRule" id="PRU00023"/>
    </source>
</evidence>
<keyword evidence="5" id="KW-0472">Membrane</keyword>
<dbReference type="EMBL" id="CATQJA010001561">
    <property type="protein sequence ID" value="CAJ0567771.1"/>
    <property type="molecule type" value="Genomic_DNA"/>
</dbReference>
<feature type="non-terminal residue" evidence="9">
    <location>
        <position position="619"/>
    </location>
</feature>
<accession>A0AA36CEY9</accession>
<dbReference type="PROSITE" id="PS50330">
    <property type="entry name" value="UIM"/>
    <property type="match status" value="2"/>
</dbReference>
<comment type="subcellular location">
    <subcellularLocation>
        <location evidence="1">Cell membrane</location>
    </subcellularLocation>
    <subcellularLocation>
        <location evidence="2">Late endosome</location>
    </subcellularLocation>
</comment>
<dbReference type="PANTHER" id="PTHR12447:SF31">
    <property type="entry name" value="LD31969P"/>
    <property type="match status" value="1"/>
</dbReference>
<dbReference type="InterPro" id="IPR021832">
    <property type="entry name" value="ANKRD13"/>
</dbReference>
<evidence type="ECO:0000256" key="3">
    <source>
        <dbReference type="ARBA" id="ARBA00022475"/>
    </source>
</evidence>
<dbReference type="InterPro" id="IPR036770">
    <property type="entry name" value="Ankyrin_rpt-contain_sf"/>
</dbReference>
<proteinExistence type="predicted"/>
<protein>
    <recommendedName>
        <fullName evidence="8">Ankyrin repeat domain-containing protein</fullName>
    </recommendedName>
</protein>
<name>A0AA36CEY9_9BILA</name>